<gene>
    <name evidence="8" type="ORF">ACFFGH_29525</name>
</gene>
<evidence type="ECO:0000256" key="1">
    <source>
        <dbReference type="ARBA" id="ARBA00004141"/>
    </source>
</evidence>
<dbReference type="InterPro" id="IPR000412">
    <property type="entry name" value="ABC_2_transport"/>
</dbReference>
<dbReference type="PRINTS" id="PR00164">
    <property type="entry name" value="ABC2TRNSPORT"/>
</dbReference>
<evidence type="ECO:0000256" key="2">
    <source>
        <dbReference type="ARBA" id="ARBA00007783"/>
    </source>
</evidence>
<feature type="transmembrane region" description="Helical" evidence="6">
    <location>
        <begin position="41"/>
        <end position="68"/>
    </location>
</feature>
<evidence type="ECO:0000256" key="4">
    <source>
        <dbReference type="ARBA" id="ARBA00022989"/>
    </source>
</evidence>
<keyword evidence="3 6" id="KW-0812">Transmembrane</keyword>
<feature type="transmembrane region" description="Helical" evidence="6">
    <location>
        <begin position="207"/>
        <end position="231"/>
    </location>
</feature>
<dbReference type="InterPro" id="IPR051784">
    <property type="entry name" value="Nod_factor_ABC_transporter"/>
</dbReference>
<keyword evidence="5 6" id="KW-0472">Membrane</keyword>
<dbReference type="EMBL" id="JBHLTG010000010">
    <property type="protein sequence ID" value="MFC0681992.1"/>
    <property type="molecule type" value="Genomic_DNA"/>
</dbReference>
<dbReference type="Pfam" id="PF01061">
    <property type="entry name" value="ABC2_membrane"/>
    <property type="match status" value="1"/>
</dbReference>
<proteinExistence type="inferred from homology"/>
<evidence type="ECO:0000259" key="7">
    <source>
        <dbReference type="Pfam" id="PF01061"/>
    </source>
</evidence>
<sequence length="282" mass="30553">MTPFTSSGTDVTDAALAAGVKPRRFGSLYILEHRLLAMRAYLQTIVMTSIGNPLVYLFALGVGLATLVDQAVPAGGGAAVGYLTFVAPALLATAAVMVATEESTYPFMMAFKWNPIAFAMNAAPISGNQIANGMILAILARILPTVGIYYLVMLLFGAVPLASGVVNILTASLTGIAVGVLIASYTSRIEEDKGQMAMIMRFGVTPMFLFSGTFFPLTDLPVYFWWIGWVSPLWHGTELGRVFSYGLEEPIWVTLLHVAYLAAITVVCWWITQRVVTRRLNK</sequence>
<evidence type="ECO:0000256" key="3">
    <source>
        <dbReference type="ARBA" id="ARBA00022692"/>
    </source>
</evidence>
<evidence type="ECO:0000256" key="6">
    <source>
        <dbReference type="SAM" id="Phobius"/>
    </source>
</evidence>
<dbReference type="PANTHER" id="PTHR43229:SF2">
    <property type="entry name" value="NODULATION PROTEIN J"/>
    <property type="match status" value="1"/>
</dbReference>
<comment type="subcellular location">
    <subcellularLocation>
        <location evidence="1">Membrane</location>
        <topology evidence="1">Multi-pass membrane protein</topology>
    </subcellularLocation>
</comment>
<protein>
    <submittedName>
        <fullName evidence="8">ABC transporter permease</fullName>
    </submittedName>
</protein>
<feature type="transmembrane region" description="Helical" evidence="6">
    <location>
        <begin position="165"/>
        <end position="186"/>
    </location>
</feature>
<comment type="caution">
    <text evidence="8">The sequence shown here is derived from an EMBL/GenBank/DDBJ whole genome shotgun (WGS) entry which is preliminary data.</text>
</comment>
<keyword evidence="4 6" id="KW-1133">Transmembrane helix</keyword>
<feature type="transmembrane region" description="Helical" evidence="6">
    <location>
        <begin position="251"/>
        <end position="272"/>
    </location>
</feature>
<dbReference type="InterPro" id="IPR013525">
    <property type="entry name" value="ABC2_TM"/>
</dbReference>
<name>A0ABV6RYD9_9GAMM</name>
<dbReference type="RefSeq" id="WP_386675594.1">
    <property type="nucleotide sequence ID" value="NZ_JBHLTG010000010.1"/>
</dbReference>
<feature type="transmembrane region" description="Helical" evidence="6">
    <location>
        <begin position="135"/>
        <end position="159"/>
    </location>
</feature>
<dbReference type="PIRSF" id="PIRSF006648">
    <property type="entry name" value="DrrB"/>
    <property type="match status" value="1"/>
</dbReference>
<organism evidence="8 9">
    <name type="scientific">Lysobacter korlensis</name>
    <dbReference type="NCBI Taxonomy" id="553636"/>
    <lineage>
        <taxon>Bacteria</taxon>
        <taxon>Pseudomonadati</taxon>
        <taxon>Pseudomonadota</taxon>
        <taxon>Gammaproteobacteria</taxon>
        <taxon>Lysobacterales</taxon>
        <taxon>Lysobacteraceae</taxon>
        <taxon>Lysobacter</taxon>
    </lineage>
</organism>
<comment type="similarity">
    <text evidence="2">Belongs to the ABC-2 integral membrane protein family.</text>
</comment>
<keyword evidence="9" id="KW-1185">Reference proteome</keyword>
<feature type="domain" description="ABC-2 type transporter transmembrane" evidence="7">
    <location>
        <begin position="43"/>
        <end position="241"/>
    </location>
</feature>
<evidence type="ECO:0000313" key="8">
    <source>
        <dbReference type="EMBL" id="MFC0681992.1"/>
    </source>
</evidence>
<feature type="transmembrane region" description="Helical" evidence="6">
    <location>
        <begin position="80"/>
        <end position="99"/>
    </location>
</feature>
<accession>A0ABV6RYD9</accession>
<dbReference type="PANTHER" id="PTHR43229">
    <property type="entry name" value="NODULATION PROTEIN J"/>
    <property type="match status" value="1"/>
</dbReference>
<evidence type="ECO:0000256" key="5">
    <source>
        <dbReference type="ARBA" id="ARBA00023136"/>
    </source>
</evidence>
<reference evidence="8 9" key="1">
    <citation type="submission" date="2024-09" db="EMBL/GenBank/DDBJ databases">
        <authorList>
            <person name="Sun Q."/>
            <person name="Mori K."/>
        </authorList>
    </citation>
    <scope>NUCLEOTIDE SEQUENCE [LARGE SCALE GENOMIC DNA]</scope>
    <source>
        <strain evidence="8 9">KCTC 23076</strain>
    </source>
</reference>
<evidence type="ECO:0000313" key="9">
    <source>
        <dbReference type="Proteomes" id="UP001589896"/>
    </source>
</evidence>
<dbReference type="Proteomes" id="UP001589896">
    <property type="component" value="Unassembled WGS sequence"/>
</dbReference>